<dbReference type="Proteomes" id="UP001501442">
    <property type="component" value="Unassembled WGS sequence"/>
</dbReference>
<accession>A0ABP8UPV0</accession>
<dbReference type="EMBL" id="BAABHK010000015">
    <property type="protein sequence ID" value="GAA4635157.1"/>
    <property type="molecule type" value="Genomic_DNA"/>
</dbReference>
<protein>
    <recommendedName>
        <fullName evidence="4">Apea-like HEPN domain-containing protein</fullName>
    </recommendedName>
</protein>
<keyword evidence="3" id="KW-1185">Reference proteome</keyword>
<reference evidence="3" key="1">
    <citation type="journal article" date="2019" name="Int. J. Syst. Evol. Microbiol.">
        <title>The Global Catalogue of Microorganisms (GCM) 10K type strain sequencing project: providing services to taxonomists for standard genome sequencing and annotation.</title>
        <authorList>
            <consortium name="The Broad Institute Genomics Platform"/>
            <consortium name="The Broad Institute Genome Sequencing Center for Infectious Disease"/>
            <person name="Wu L."/>
            <person name="Ma J."/>
        </authorList>
    </citation>
    <scope>NUCLEOTIDE SEQUENCE [LARGE SCALE GENOMIC DNA]</scope>
    <source>
        <strain evidence="3">JCM 17939</strain>
    </source>
</reference>
<keyword evidence="1" id="KW-0472">Membrane</keyword>
<evidence type="ECO:0000256" key="1">
    <source>
        <dbReference type="SAM" id="Phobius"/>
    </source>
</evidence>
<keyword evidence="1" id="KW-0812">Transmembrane</keyword>
<organism evidence="2 3">
    <name type="scientific">Actinoallomurus vinaceus</name>
    <dbReference type="NCBI Taxonomy" id="1080074"/>
    <lineage>
        <taxon>Bacteria</taxon>
        <taxon>Bacillati</taxon>
        <taxon>Actinomycetota</taxon>
        <taxon>Actinomycetes</taxon>
        <taxon>Streptosporangiales</taxon>
        <taxon>Thermomonosporaceae</taxon>
        <taxon>Actinoallomurus</taxon>
    </lineage>
</organism>
<proteinExistence type="predicted"/>
<evidence type="ECO:0000313" key="3">
    <source>
        <dbReference type="Proteomes" id="UP001501442"/>
    </source>
</evidence>
<comment type="caution">
    <text evidence="2">The sequence shown here is derived from an EMBL/GenBank/DDBJ whole genome shotgun (WGS) entry which is preliminary data.</text>
</comment>
<evidence type="ECO:0000313" key="2">
    <source>
        <dbReference type="EMBL" id="GAA4635157.1"/>
    </source>
</evidence>
<feature type="transmembrane region" description="Helical" evidence="1">
    <location>
        <begin position="118"/>
        <end position="137"/>
    </location>
</feature>
<gene>
    <name evidence="2" type="ORF">GCM10023196_079530</name>
</gene>
<sequence length="220" mass="24622">MSTRSVNNWQTLDVHHYFVMNGGIDDQGALRGDAIPMSVEAGYLAELSDLPVDLNMAYWSKGVDSAEGLWQPLETIANLQLPTRFRRSRAGQHSRARTARKIFESLDYFRRSLGFDRWYAVVSLATAFEMLLTSHYAGGITERLKRRVELLLGDPIVAQAVADVYDARSEMVHAGRTPPESLAIHAAQRAYLGCLEQIASKLNGLSRNEIDPMRRITGDI</sequence>
<keyword evidence="1" id="KW-1133">Transmembrane helix</keyword>
<name>A0ABP8UPV0_9ACTN</name>
<evidence type="ECO:0008006" key="4">
    <source>
        <dbReference type="Google" id="ProtNLM"/>
    </source>
</evidence>